<protein>
    <recommendedName>
        <fullName evidence="3">Cytochrome c oxidase assembly protein COX20, mitochondrial</fullName>
    </recommendedName>
</protein>
<organism evidence="10 11">
    <name type="scientific">Varroa destructor</name>
    <name type="common">Honeybee mite</name>
    <dbReference type="NCBI Taxonomy" id="109461"/>
    <lineage>
        <taxon>Eukaryota</taxon>
        <taxon>Metazoa</taxon>
        <taxon>Ecdysozoa</taxon>
        <taxon>Arthropoda</taxon>
        <taxon>Chelicerata</taxon>
        <taxon>Arachnida</taxon>
        <taxon>Acari</taxon>
        <taxon>Parasitiformes</taxon>
        <taxon>Mesostigmata</taxon>
        <taxon>Gamasina</taxon>
        <taxon>Dermanyssoidea</taxon>
        <taxon>Varroidae</taxon>
        <taxon>Varroa</taxon>
    </lineage>
</organism>
<evidence type="ECO:0000256" key="8">
    <source>
        <dbReference type="ARBA" id="ARBA00023136"/>
    </source>
</evidence>
<proteinExistence type="inferred from homology"/>
<accession>A0A7M7K776</accession>
<dbReference type="RefSeq" id="XP_022658737.1">
    <property type="nucleotide sequence ID" value="XM_022803002.1"/>
</dbReference>
<reference evidence="10" key="1">
    <citation type="submission" date="2021-01" db="UniProtKB">
        <authorList>
            <consortium name="EnsemblMetazoa"/>
        </authorList>
    </citation>
    <scope>IDENTIFICATION</scope>
</reference>
<dbReference type="KEGG" id="vde:111249304"/>
<dbReference type="AlphaFoldDB" id="A0A7M7K776"/>
<dbReference type="PRINTS" id="PR02049">
    <property type="entry name" value="PROTEINF36A"/>
</dbReference>
<dbReference type="RefSeq" id="XP_022658735.1">
    <property type="nucleotide sequence ID" value="XM_022803000.1"/>
</dbReference>
<evidence type="ECO:0000256" key="3">
    <source>
        <dbReference type="ARBA" id="ARBA00017689"/>
    </source>
</evidence>
<dbReference type="GO" id="GO:0005743">
    <property type="term" value="C:mitochondrial inner membrane"/>
    <property type="evidence" value="ECO:0007669"/>
    <property type="project" value="UniProtKB-SubCell"/>
</dbReference>
<dbReference type="EnsemblMetazoa" id="XM_022803002">
    <property type="protein sequence ID" value="XP_022658737"/>
    <property type="gene ID" value="LOC111249304"/>
</dbReference>
<dbReference type="PANTHER" id="PTHR31586">
    <property type="entry name" value="CYTOCHROME C OXIDASE PROTEIN 20"/>
    <property type="match status" value="1"/>
</dbReference>
<dbReference type="Proteomes" id="UP000594260">
    <property type="component" value="Unplaced"/>
</dbReference>
<dbReference type="OrthoDB" id="14603at2759"/>
<keyword evidence="7" id="KW-0496">Mitochondrion</keyword>
<feature type="transmembrane region" description="Helical" evidence="9">
    <location>
        <begin position="92"/>
        <end position="111"/>
    </location>
</feature>
<sequence length="149" mass="17026">MHRNYINDIAIVGATRVGLNIGSRRTISVVVGHEDSIKHYTEIVDDKKDSGPTVFGRRLKDIPCAKQCFLRGIGGGLGLGILHFMFTSNTKWSTHVAVLSFTGIGLTEWFYCRYMWSVRRFEREKLNYAIELKRTYEGTEKASLFEKTE</sequence>
<dbReference type="GeneID" id="111249304"/>
<dbReference type="InParanoid" id="A0A7M7K776"/>
<dbReference type="EnsemblMetazoa" id="XM_022803001">
    <property type="protein sequence ID" value="XP_022658736"/>
    <property type="gene ID" value="LOC111249304"/>
</dbReference>
<feature type="transmembrane region" description="Helical" evidence="9">
    <location>
        <begin position="68"/>
        <end position="86"/>
    </location>
</feature>
<dbReference type="EnsemblMetazoa" id="XM_022803000">
    <property type="protein sequence ID" value="XP_022658735"/>
    <property type="gene ID" value="LOC111249304"/>
</dbReference>
<keyword evidence="4 9" id="KW-0812">Transmembrane</keyword>
<dbReference type="InterPro" id="IPR022533">
    <property type="entry name" value="Cox20"/>
</dbReference>
<evidence type="ECO:0000256" key="4">
    <source>
        <dbReference type="ARBA" id="ARBA00022692"/>
    </source>
</evidence>
<keyword evidence="11" id="KW-1185">Reference proteome</keyword>
<name>A0A7M7K776_VARDE</name>
<evidence type="ECO:0000313" key="10">
    <source>
        <dbReference type="EnsemblMetazoa" id="XP_022658736"/>
    </source>
</evidence>
<dbReference type="RefSeq" id="XP_022658736.1">
    <property type="nucleotide sequence ID" value="XM_022803001.1"/>
</dbReference>
<evidence type="ECO:0000313" key="11">
    <source>
        <dbReference type="Proteomes" id="UP000594260"/>
    </source>
</evidence>
<evidence type="ECO:0000256" key="9">
    <source>
        <dbReference type="SAM" id="Phobius"/>
    </source>
</evidence>
<evidence type="ECO:0000256" key="6">
    <source>
        <dbReference type="ARBA" id="ARBA00022989"/>
    </source>
</evidence>
<dbReference type="PANTHER" id="PTHR31586:SF1">
    <property type="entry name" value="CYTOCHROME C OXIDASE ASSEMBLY PROTEIN COX20, MITOCHONDRIAL"/>
    <property type="match status" value="1"/>
</dbReference>
<comment type="similarity">
    <text evidence="2">Belongs to the COX20 family.</text>
</comment>
<evidence type="ECO:0000256" key="5">
    <source>
        <dbReference type="ARBA" id="ARBA00022792"/>
    </source>
</evidence>
<dbReference type="Pfam" id="PF12597">
    <property type="entry name" value="Cox20"/>
    <property type="match status" value="1"/>
</dbReference>
<dbReference type="GO" id="GO:0033617">
    <property type="term" value="P:mitochondrial respiratory chain complex IV assembly"/>
    <property type="evidence" value="ECO:0007669"/>
    <property type="project" value="InterPro"/>
</dbReference>
<keyword evidence="8 9" id="KW-0472">Membrane</keyword>
<evidence type="ECO:0000256" key="2">
    <source>
        <dbReference type="ARBA" id="ARBA00009575"/>
    </source>
</evidence>
<comment type="subcellular location">
    <subcellularLocation>
        <location evidence="1">Mitochondrion inner membrane</location>
    </subcellularLocation>
</comment>
<keyword evidence="5" id="KW-0999">Mitochondrion inner membrane</keyword>
<evidence type="ECO:0000256" key="1">
    <source>
        <dbReference type="ARBA" id="ARBA00004273"/>
    </source>
</evidence>
<dbReference type="FunCoup" id="A0A7M7K776">
    <property type="interactions" value="510"/>
</dbReference>
<keyword evidence="6 9" id="KW-1133">Transmembrane helix</keyword>
<evidence type="ECO:0000256" key="7">
    <source>
        <dbReference type="ARBA" id="ARBA00023128"/>
    </source>
</evidence>